<dbReference type="InParanoid" id="B9RML1"/>
<dbReference type="AlphaFoldDB" id="B9RML1"/>
<dbReference type="EC" id="2.3.1.150" evidence="4"/>
<reference evidence="5" key="1">
    <citation type="journal article" date="2010" name="Nat. Biotechnol.">
        <title>Draft genome sequence of the oilseed species Ricinus communis.</title>
        <authorList>
            <person name="Chan A.P."/>
            <person name="Crabtree J."/>
            <person name="Zhao Q."/>
            <person name="Lorenzi H."/>
            <person name="Orvis J."/>
            <person name="Puiu D."/>
            <person name="Melake-Berhan A."/>
            <person name="Jones K.M."/>
            <person name="Redman J."/>
            <person name="Chen G."/>
            <person name="Cahoon E.B."/>
            <person name="Gedil M."/>
            <person name="Stanke M."/>
            <person name="Haas B.J."/>
            <person name="Wortman J.R."/>
            <person name="Fraser-Liggett C.M."/>
            <person name="Ravel J."/>
            <person name="Rabinowicz P.D."/>
        </authorList>
    </citation>
    <scope>NUCLEOTIDE SEQUENCE [LARGE SCALE GENOMIC DNA]</scope>
    <source>
        <strain evidence="5">cv. Hale</strain>
    </source>
</reference>
<dbReference type="PANTHER" id="PTHR31623">
    <property type="entry name" value="F21J9.9"/>
    <property type="match status" value="1"/>
</dbReference>
<dbReference type="EMBL" id="EQ973789">
    <property type="protein sequence ID" value="EEF47534.1"/>
    <property type="molecule type" value="Genomic_DNA"/>
</dbReference>
<comment type="similarity">
    <text evidence="1">Belongs to the plant acyltransferase family.</text>
</comment>
<organism evidence="4 5">
    <name type="scientific">Ricinus communis</name>
    <name type="common">Castor bean</name>
    <dbReference type="NCBI Taxonomy" id="3988"/>
    <lineage>
        <taxon>Eukaryota</taxon>
        <taxon>Viridiplantae</taxon>
        <taxon>Streptophyta</taxon>
        <taxon>Embryophyta</taxon>
        <taxon>Tracheophyta</taxon>
        <taxon>Spermatophyta</taxon>
        <taxon>Magnoliopsida</taxon>
        <taxon>eudicotyledons</taxon>
        <taxon>Gunneridae</taxon>
        <taxon>Pentapetalae</taxon>
        <taxon>rosids</taxon>
        <taxon>fabids</taxon>
        <taxon>Malpighiales</taxon>
        <taxon>Euphorbiaceae</taxon>
        <taxon>Acalyphoideae</taxon>
        <taxon>Acalypheae</taxon>
        <taxon>Ricinus</taxon>
    </lineage>
</organism>
<evidence type="ECO:0000256" key="3">
    <source>
        <dbReference type="ARBA" id="ARBA00023315"/>
    </source>
</evidence>
<dbReference type="STRING" id="3988.B9RML1"/>
<sequence length="450" mass="50750">MDEVKVISKELIKPSSPTPHLLRHYQLSFLDQIAVPVFMPLVLFYPKETNNITNQERCNHAKKSLSKALTQFYPLAGRVKHNMYIDCNDEGAYFVEAEAKCTLSHILQHPDPNDLNKFLPLELDDVNDLASVFQVTLFQCGGLAISFGMSHKVGDALSFFMFLNSWAAIARGDSTTINTVPCFQSSLLFPPKDLSGFQPRTGIVKDTIVAKRFVFDASTISALRAMYTDDGDNNKYPRRPTRVEALSAFIWSRFMASVEANKVHDCDKIYTLLHAINLRPRMDPPLQELYFGNISRIAVAIASMEDIDNICGPKDICGGTKEDFKNHGTVKKMRDAIRNVNVEYVKKLQESDGHLSFMKGRAEQVMKGEVVSFSFTSLCRFPIYEADFGWGKPVWVGSARLTFKNLVVFLDTKEGDGIEAWINLKVEDMVKFEADKEFLAHVSPFSNVKI</sequence>
<dbReference type="Gene3D" id="3.30.559.10">
    <property type="entry name" value="Chloramphenicol acetyltransferase-like domain"/>
    <property type="match status" value="2"/>
</dbReference>
<dbReference type="eggNOG" id="ENOG502QSKU">
    <property type="taxonomic scope" value="Eukaryota"/>
</dbReference>
<accession>B9RML1</accession>
<dbReference type="Proteomes" id="UP000008311">
    <property type="component" value="Unassembled WGS sequence"/>
</dbReference>
<keyword evidence="5" id="KW-1185">Reference proteome</keyword>
<dbReference type="GO" id="GO:0047180">
    <property type="term" value="F:salutaridinol 7-O-acetyltransferase activity"/>
    <property type="evidence" value="ECO:0007669"/>
    <property type="project" value="UniProtKB-EC"/>
</dbReference>
<keyword evidence="3 4" id="KW-0012">Acyltransferase</keyword>
<dbReference type="Pfam" id="PF02458">
    <property type="entry name" value="Transferase"/>
    <property type="match status" value="1"/>
</dbReference>
<keyword evidence="2 4" id="KW-0808">Transferase</keyword>
<evidence type="ECO:0000313" key="5">
    <source>
        <dbReference type="Proteomes" id="UP000008311"/>
    </source>
</evidence>
<name>B9RML1_RICCO</name>
<evidence type="ECO:0000256" key="2">
    <source>
        <dbReference type="ARBA" id="ARBA00022679"/>
    </source>
</evidence>
<proteinExistence type="inferred from homology"/>
<gene>
    <name evidence="4" type="ORF">RCOM_1081530</name>
</gene>
<evidence type="ECO:0000256" key="1">
    <source>
        <dbReference type="ARBA" id="ARBA00009861"/>
    </source>
</evidence>
<dbReference type="PANTHER" id="PTHR31623:SF17">
    <property type="entry name" value="F21J9.9"/>
    <property type="match status" value="1"/>
</dbReference>
<dbReference type="InterPro" id="IPR023213">
    <property type="entry name" value="CAT-like_dom_sf"/>
</dbReference>
<protein>
    <submittedName>
        <fullName evidence="4">Anthranilate N-benzoyltransferase protein, putative</fullName>
        <ecNumber evidence="4">2.3.1.150</ecNumber>
    </submittedName>
</protein>
<evidence type="ECO:0000313" key="4">
    <source>
        <dbReference type="EMBL" id="EEF47534.1"/>
    </source>
</evidence>